<evidence type="ECO:0000313" key="2">
    <source>
        <dbReference type="Proteomes" id="UP000607331"/>
    </source>
</evidence>
<reference evidence="1 2" key="1">
    <citation type="submission" date="2020-04" db="EMBL/GenBank/DDBJ databases">
        <title>The draft genome of Kluyvera sichuanensis strain SCKS090646.</title>
        <authorList>
            <person name="Wei L."/>
            <person name="Liu L."/>
            <person name="Feng Y."/>
            <person name="Zong Z."/>
        </authorList>
    </citation>
    <scope>NUCLEOTIDE SEQUENCE [LARGE SCALE GENOMIC DNA]</scope>
    <source>
        <strain evidence="1 2">090646</strain>
    </source>
</reference>
<name>A0ABR6RVF6_9ENTR</name>
<accession>A0ABR6RVF6</accession>
<comment type="caution">
    <text evidence="1">The sequence shown here is derived from an EMBL/GenBank/DDBJ whole genome shotgun (WGS) entry which is preliminary data.</text>
</comment>
<dbReference type="RefSeq" id="WP_185668740.1">
    <property type="nucleotide sequence ID" value="NZ_JABBJF010000015.1"/>
</dbReference>
<sequence>MDREFPCKASNIYDKNINFLFGSGASAAYIPTLWLRKDVTYESLLTHVDVKGNANLENFILSSYFNSIIHKTFCIQPKPTPKVYSKTLSDYERFLFELVSLLEKKGSHQIKRSNIFTTNYDLFFETSADNILNKKIFYFNDGALGFRERTLNISNFHLSHWHQGTHDLYKQEIPTINVIKMHGSVSWNKDKNHKINVLYSTTSPDKVILECDKKIQEFAEVLYDTNDDLNEFLNLNQNDIDYLSDFREKYNRLAIVSPTKEKFSETLFQQHYYQSLRLLSYELEKPQTVLICFGFSFQDEHILEIIKRSLSNPTLKVFVFCYNKDSRALINETINDSRITYIYPKNDEHKLSFETFIDKIFTSESGEWISWTN</sequence>
<gene>
    <name evidence="1" type="ORF">HII27_15550</name>
</gene>
<keyword evidence="2" id="KW-1185">Reference proteome</keyword>
<proteinExistence type="predicted"/>
<organism evidence="1 2">
    <name type="scientific">Kluyvera sichuanensis</name>
    <dbReference type="NCBI Taxonomy" id="2725494"/>
    <lineage>
        <taxon>Bacteria</taxon>
        <taxon>Pseudomonadati</taxon>
        <taxon>Pseudomonadota</taxon>
        <taxon>Gammaproteobacteria</taxon>
        <taxon>Enterobacterales</taxon>
        <taxon>Enterobacteriaceae</taxon>
        <taxon>Kluyvera</taxon>
    </lineage>
</organism>
<dbReference type="Proteomes" id="UP000607331">
    <property type="component" value="Unassembled WGS sequence"/>
</dbReference>
<evidence type="ECO:0008006" key="3">
    <source>
        <dbReference type="Google" id="ProtNLM"/>
    </source>
</evidence>
<evidence type="ECO:0000313" key="1">
    <source>
        <dbReference type="EMBL" id="MBC1187126.1"/>
    </source>
</evidence>
<protein>
    <recommendedName>
        <fullName evidence="3">SIR2-like domain-containing protein</fullName>
    </recommendedName>
</protein>
<dbReference type="Pfam" id="PF13289">
    <property type="entry name" value="SIR2_2"/>
    <property type="match status" value="1"/>
</dbReference>
<dbReference type="EMBL" id="JABBJF010000015">
    <property type="protein sequence ID" value="MBC1187126.1"/>
    <property type="molecule type" value="Genomic_DNA"/>
</dbReference>